<organism evidence="1 2">
    <name type="scientific">candidate division GN15 bacterium</name>
    <dbReference type="NCBI Taxonomy" id="2072418"/>
    <lineage>
        <taxon>Bacteria</taxon>
        <taxon>candidate division GN15</taxon>
    </lineage>
</organism>
<name>A0A855WW95_9BACT</name>
<evidence type="ECO:0000313" key="1">
    <source>
        <dbReference type="EMBL" id="PWB69063.1"/>
    </source>
</evidence>
<accession>A0A855WW95</accession>
<evidence type="ECO:0000313" key="2">
    <source>
        <dbReference type="Proteomes" id="UP000250918"/>
    </source>
</evidence>
<dbReference type="EMBL" id="PQAP01000180">
    <property type="protein sequence ID" value="PWB69063.1"/>
    <property type="molecule type" value="Genomic_DNA"/>
</dbReference>
<dbReference type="AlphaFoldDB" id="A0A855WW95"/>
<dbReference type="Proteomes" id="UP000250918">
    <property type="component" value="Unassembled WGS sequence"/>
</dbReference>
<proteinExistence type="predicted"/>
<comment type="caution">
    <text evidence="1">The sequence shown here is derived from an EMBL/GenBank/DDBJ whole genome shotgun (WGS) entry which is preliminary data.</text>
</comment>
<gene>
    <name evidence="1" type="ORF">C3F09_10685</name>
</gene>
<protein>
    <submittedName>
        <fullName evidence="1">Uncharacterized protein</fullName>
    </submittedName>
</protein>
<reference evidence="1 2" key="1">
    <citation type="journal article" date="2018" name="ISME J.">
        <title>A methanotrophic archaeon couples anaerobic oxidation of methane to Fe(III) reduction.</title>
        <authorList>
            <person name="Cai C."/>
            <person name="Leu A.O."/>
            <person name="Xie G.J."/>
            <person name="Guo J."/>
            <person name="Feng Y."/>
            <person name="Zhao J.X."/>
            <person name="Tyson G.W."/>
            <person name="Yuan Z."/>
            <person name="Hu S."/>
        </authorList>
    </citation>
    <scope>NUCLEOTIDE SEQUENCE [LARGE SCALE GENOMIC DNA]</scope>
    <source>
        <strain evidence="1">FeB_12</strain>
    </source>
</reference>
<sequence>MISGIDRLTARRIWFVPDFMVWGLPNVGQIECIASESVDGATNVMFGLVDIGDGPQQVLFSELLDHRGNNLPASINAPRVFPRARTADATFVVETESPTGFRIARDSSGIAAVPVDLLVVEMGN</sequence>